<feature type="coiled-coil region" evidence="1">
    <location>
        <begin position="304"/>
        <end position="595"/>
    </location>
</feature>
<gene>
    <name evidence="4" type="ORF">B0A52_05090</name>
</gene>
<dbReference type="Gene3D" id="1.10.287.1490">
    <property type="match status" value="1"/>
</dbReference>
<evidence type="ECO:0000313" key="4">
    <source>
        <dbReference type="EMBL" id="RVX71518.1"/>
    </source>
</evidence>
<proteinExistence type="predicted"/>
<keyword evidence="1" id="KW-0175">Coiled coil</keyword>
<keyword evidence="3" id="KW-0812">Transmembrane</keyword>
<feature type="compositionally biased region" description="Low complexity" evidence="2">
    <location>
        <begin position="1725"/>
        <end position="1738"/>
    </location>
</feature>
<comment type="caution">
    <text evidence="4">The sequence shown here is derived from an EMBL/GenBank/DDBJ whole genome shotgun (WGS) entry which is preliminary data.</text>
</comment>
<name>A0A438N6W9_EXOME</name>
<feature type="compositionally biased region" description="Basic and acidic residues" evidence="2">
    <location>
        <begin position="1275"/>
        <end position="1285"/>
    </location>
</feature>
<feature type="compositionally biased region" description="Basic and acidic residues" evidence="2">
    <location>
        <begin position="1046"/>
        <end position="1060"/>
    </location>
</feature>
<feature type="compositionally biased region" description="Basic and acidic residues" evidence="2">
    <location>
        <begin position="749"/>
        <end position="762"/>
    </location>
</feature>
<feature type="compositionally biased region" description="Basic and acidic residues" evidence="2">
    <location>
        <begin position="1346"/>
        <end position="1365"/>
    </location>
</feature>
<feature type="compositionally biased region" description="Low complexity" evidence="2">
    <location>
        <begin position="1610"/>
        <end position="1627"/>
    </location>
</feature>
<dbReference type="GO" id="GO:0051959">
    <property type="term" value="F:dynein light intermediate chain binding"/>
    <property type="evidence" value="ECO:0007669"/>
    <property type="project" value="TreeGrafter"/>
</dbReference>
<feature type="compositionally biased region" description="Basic and acidic residues" evidence="2">
    <location>
        <begin position="827"/>
        <end position="840"/>
    </location>
</feature>
<feature type="compositionally biased region" description="Polar residues" evidence="2">
    <location>
        <begin position="1389"/>
        <end position="1404"/>
    </location>
</feature>
<feature type="compositionally biased region" description="Polar residues" evidence="2">
    <location>
        <begin position="854"/>
        <end position="879"/>
    </location>
</feature>
<feature type="compositionally biased region" description="Basic and acidic residues" evidence="2">
    <location>
        <begin position="1427"/>
        <end position="1437"/>
    </location>
</feature>
<feature type="compositionally biased region" description="Low complexity" evidence="2">
    <location>
        <begin position="1635"/>
        <end position="1693"/>
    </location>
</feature>
<evidence type="ECO:0000256" key="2">
    <source>
        <dbReference type="SAM" id="MobiDB-lite"/>
    </source>
</evidence>
<dbReference type="GO" id="GO:0005815">
    <property type="term" value="C:microtubule organizing center"/>
    <property type="evidence" value="ECO:0007669"/>
    <property type="project" value="TreeGrafter"/>
</dbReference>
<dbReference type="GO" id="GO:0031122">
    <property type="term" value="P:cytoplasmic microtubule organization"/>
    <property type="evidence" value="ECO:0007669"/>
    <property type="project" value="TreeGrafter"/>
</dbReference>
<evidence type="ECO:0000256" key="1">
    <source>
        <dbReference type="SAM" id="Coils"/>
    </source>
</evidence>
<feature type="coiled-coil region" evidence="1">
    <location>
        <begin position="633"/>
        <end position="695"/>
    </location>
</feature>
<organism evidence="4 5">
    <name type="scientific">Exophiala mesophila</name>
    <name type="common">Black yeast-like fungus</name>
    <dbReference type="NCBI Taxonomy" id="212818"/>
    <lineage>
        <taxon>Eukaryota</taxon>
        <taxon>Fungi</taxon>
        <taxon>Dikarya</taxon>
        <taxon>Ascomycota</taxon>
        <taxon>Pezizomycotina</taxon>
        <taxon>Eurotiomycetes</taxon>
        <taxon>Chaetothyriomycetidae</taxon>
        <taxon>Chaetothyriales</taxon>
        <taxon>Herpotrichiellaceae</taxon>
        <taxon>Exophiala</taxon>
    </lineage>
</organism>
<keyword evidence="3" id="KW-1133">Transmembrane helix</keyword>
<feature type="compositionally biased region" description="Basic and acidic residues" evidence="2">
    <location>
        <begin position="1185"/>
        <end position="1205"/>
    </location>
</feature>
<dbReference type="OrthoDB" id="10392433at2759"/>
<dbReference type="EMBL" id="NAJM01000017">
    <property type="protein sequence ID" value="RVX71518.1"/>
    <property type="molecule type" value="Genomic_DNA"/>
</dbReference>
<protein>
    <submittedName>
        <fullName evidence="4">Uncharacterized protein</fullName>
    </submittedName>
</protein>
<dbReference type="GO" id="GO:0030705">
    <property type="term" value="P:cytoskeleton-dependent intracellular transport"/>
    <property type="evidence" value="ECO:0007669"/>
    <property type="project" value="TreeGrafter"/>
</dbReference>
<feature type="region of interest" description="Disordered" evidence="2">
    <location>
        <begin position="278"/>
        <end position="298"/>
    </location>
</feature>
<evidence type="ECO:0000313" key="5">
    <source>
        <dbReference type="Proteomes" id="UP000288859"/>
    </source>
</evidence>
<feature type="region of interest" description="Disordered" evidence="2">
    <location>
        <begin position="702"/>
        <end position="1257"/>
    </location>
</feature>
<feature type="compositionally biased region" description="Low complexity" evidence="2">
    <location>
        <begin position="709"/>
        <end position="730"/>
    </location>
</feature>
<accession>A0A438N6W9</accession>
<dbReference type="Proteomes" id="UP000288859">
    <property type="component" value="Unassembled WGS sequence"/>
</dbReference>
<dbReference type="PANTHER" id="PTHR18947">
    <property type="entry name" value="HOOK PROTEINS"/>
    <property type="match status" value="1"/>
</dbReference>
<feature type="compositionally biased region" description="Polar residues" evidence="2">
    <location>
        <begin position="1506"/>
        <end position="1518"/>
    </location>
</feature>
<dbReference type="GO" id="GO:0008017">
    <property type="term" value="F:microtubule binding"/>
    <property type="evidence" value="ECO:0007669"/>
    <property type="project" value="TreeGrafter"/>
</dbReference>
<feature type="region of interest" description="Disordered" evidence="2">
    <location>
        <begin position="1275"/>
        <end position="1777"/>
    </location>
</feature>
<keyword evidence="3" id="KW-0472">Membrane</keyword>
<feature type="compositionally biased region" description="Basic and acidic residues" evidence="2">
    <location>
        <begin position="1221"/>
        <end position="1233"/>
    </location>
</feature>
<sequence>MILLHFVVIGIATLLGFLPRLQLRNALSGSNTLTLSPTIAPRVVDVQVPTLPYQTSDWVDVIDVHPSLNNLASSSFLVNSCRLRPIQQAIFLPLCPVLYEAPRITIHEEGVATTPQEQILLEDDFTSIEPEPAHPNRSWIPGRVDLYPIVLILAAILALKYISYLSSQNSGDVQVQIYTDRIKTLQEDVLIQRESARTAGEKVSHLESSNNNLELELRHLKFSIEQLKSTNEELNSRHNSVLESRVDLEKMYSRQSESGKKLQSELQHKESIIKRLQTLDKERVAGPTTDSHAQTDDQYVREELEAKQSELDAVQSDLITLQEEVAKVKESHQHVENHLARRSLSLEQAQKKLDDERANHKITRGKHQACVASLERESNSRRGLEQAKTNLTRELKQREDQLNVYKASAQKKERELEELQSNDETATLRKEIADLQTRLEASNKSKTSLLADFQRQKRQLKDKDDVLNKNSSELSALEHQNKTLEEKNKDAKLERGILSQKCTQLEKQITTLKSDKNEAVNLNSEKETLEGELREAQASLNRQIRVNSVQSAENKRVQKEVEELKKQRKSHTGEVETLNAQLQQKEADLQASQAACQRMIEPEVLGAEKERVTEYKAQLDGAIASNGQLKETNSRLEKLSTDYKSRISELEAENASAVASKEQLKETNSLLEQLHARFDNRISELEAENALLRQTAAASTTSNYDQVEQAESFSPEQSSFFAQESSSSPEGPTTAEPYVFETGSGFNEEDIRTNAERVRDLPDVPPNPESPTTAKSLSLDDDIIRVVAASVEAGDRRRSIKVNFPPTQDDAHVESSQSSLEPSGHPLESEAKSHVEEKDASVASPQQLGDDRTSSPLSEPTPTAISSSADESAVSTESISAPVEEPAPQRAGSEKEEEEEQDSNLSAPATAMSETAEPPKPSTEAQKPKAKGLESSRWAPAAVVSKPAETSTPSTEPKAPNTPKGLEASMWAPKVAPSESTEPPKASIESQAPKTPRGLEASMWARKEPQEEEESKEAKKPSAAAPVETPQVRNTPKGLEASIHAPRKEAQKEEPEEVKKATPKAPVDTPQASKPKTPKGLEASIFAPKTPEPSKPSTETPQDSKPKGLESSMWAPAAVSKATETPTPSAGPKVSGAKGLEASMHAPKELQGKGSKAENISTKPADAPQTPKTPRGLEASQFAPKEIREEYLQAKKAEDNSDKGSAKIPKGLEASIYAPKEAQEERSKAEKTSPKGLDTAQVKKTPKGLEASQFAPKEIREEYLQAKRLEDNLKKEAAISEDGSKTPKTPKGLEASQFAPKEIREQYLQAKKLEDDLEKTSVTIDDANKLPKTAKGLEASMHAPKKVQEEHLQSKKPEDDSEKGSPKTPKGLEASMWAPKEIQEKDSKGQTPQGTSEKTSTVSGVSKAPKGLEASQWARPLTQQETSQRKKAEDTSDKTPTTPGDVLQVTKTPKGPETSPLASVESTEDEGLVKKSTTSADTLLGSKKPKGLEASMFAPRPEPQAEDSQATPKTSTTPKGLEASMFARPQTQEDSPNPKATSSSSTTPQGDGHTRDPKEPKGLEASQFAPRPEPQAKDTPNPKTPKDPEGLEASMFAPPQTQAEDRKSKTSSTTPTPSGTGTNTSTRGSHRGSHSESTSRSQSRGRGRGSSFNGSVSAGTSRDTSASASASQSQSQGQSQSKSQNQNQNQNQGRGRGRGRGASTTSRAGHDQSRSQSRIPRRSEPSTSAPAAASASAPGRPPPSIDGPGLGDRPFEGGAPDTRPANPGADYHTWKPK</sequence>
<evidence type="ECO:0000256" key="3">
    <source>
        <dbReference type="SAM" id="Phobius"/>
    </source>
</evidence>
<feature type="compositionally biased region" description="Basic and acidic residues" evidence="2">
    <location>
        <begin position="1552"/>
        <end position="1562"/>
    </location>
</feature>
<feature type="coiled-coil region" evidence="1">
    <location>
        <begin position="210"/>
        <end position="244"/>
    </location>
</feature>
<dbReference type="PANTHER" id="PTHR18947:SF28">
    <property type="entry name" value="GIRDIN, ISOFORM A"/>
    <property type="match status" value="1"/>
</dbReference>
<dbReference type="GO" id="GO:0005737">
    <property type="term" value="C:cytoplasm"/>
    <property type="evidence" value="ECO:0007669"/>
    <property type="project" value="TreeGrafter"/>
</dbReference>
<feature type="compositionally biased region" description="Polar residues" evidence="2">
    <location>
        <begin position="1529"/>
        <end position="1549"/>
    </location>
</feature>
<feature type="transmembrane region" description="Helical" evidence="3">
    <location>
        <begin position="6"/>
        <end position="23"/>
    </location>
</feature>
<dbReference type="VEuPathDB" id="FungiDB:PV10_05947"/>
<reference evidence="4 5" key="1">
    <citation type="submission" date="2017-03" db="EMBL/GenBank/DDBJ databases">
        <title>Genomes of endolithic fungi from Antarctica.</title>
        <authorList>
            <person name="Coleine C."/>
            <person name="Masonjones S."/>
            <person name="Stajich J.E."/>
        </authorList>
    </citation>
    <scope>NUCLEOTIDE SEQUENCE [LARGE SCALE GENOMIC DNA]</scope>
    <source>
        <strain evidence="4 5">CCFEE 6314</strain>
    </source>
</reference>